<proteinExistence type="predicted"/>
<evidence type="ECO:0000256" key="9">
    <source>
        <dbReference type="SAM" id="MobiDB-lite"/>
    </source>
</evidence>
<dbReference type="CDD" id="cd14014">
    <property type="entry name" value="STKc_PknB_like"/>
    <property type="match status" value="1"/>
</dbReference>
<keyword evidence="13" id="KW-1185">Reference proteome</keyword>
<dbReference type="RefSeq" id="WP_190428098.1">
    <property type="nucleotide sequence ID" value="NZ_JAMPKK010000044.1"/>
</dbReference>
<evidence type="ECO:0000256" key="10">
    <source>
        <dbReference type="SAM" id="Phobius"/>
    </source>
</evidence>
<gene>
    <name evidence="12" type="ORF">NDI37_18645</name>
</gene>
<dbReference type="InterPro" id="IPR000719">
    <property type="entry name" value="Prot_kinase_dom"/>
</dbReference>
<accession>A0ABV0JTE2</accession>
<keyword evidence="6" id="KW-0067">ATP-binding</keyword>
<protein>
    <recommendedName>
        <fullName evidence="1">non-specific serine/threonine protein kinase</fullName>
        <ecNumber evidence="1">2.7.11.1</ecNumber>
    </recommendedName>
</protein>
<evidence type="ECO:0000256" key="8">
    <source>
        <dbReference type="ARBA" id="ARBA00048679"/>
    </source>
</evidence>
<evidence type="ECO:0000256" key="1">
    <source>
        <dbReference type="ARBA" id="ARBA00012513"/>
    </source>
</evidence>
<keyword evidence="10" id="KW-0472">Membrane</keyword>
<dbReference type="PANTHER" id="PTHR24363">
    <property type="entry name" value="SERINE/THREONINE PROTEIN KINASE"/>
    <property type="match status" value="1"/>
</dbReference>
<feature type="region of interest" description="Disordered" evidence="9">
    <location>
        <begin position="450"/>
        <end position="486"/>
    </location>
</feature>
<evidence type="ECO:0000256" key="2">
    <source>
        <dbReference type="ARBA" id="ARBA00022527"/>
    </source>
</evidence>
<dbReference type="Proteomes" id="UP001442494">
    <property type="component" value="Unassembled WGS sequence"/>
</dbReference>
<dbReference type="PANTHER" id="PTHR24363:SF0">
    <property type="entry name" value="SERINE_THREONINE KINASE LIKE DOMAIN CONTAINING 1"/>
    <property type="match status" value="1"/>
</dbReference>
<comment type="catalytic activity">
    <reaction evidence="7">
        <text>L-threonyl-[protein] + ATP = O-phospho-L-threonyl-[protein] + ADP + H(+)</text>
        <dbReference type="Rhea" id="RHEA:46608"/>
        <dbReference type="Rhea" id="RHEA-COMP:11060"/>
        <dbReference type="Rhea" id="RHEA-COMP:11605"/>
        <dbReference type="ChEBI" id="CHEBI:15378"/>
        <dbReference type="ChEBI" id="CHEBI:30013"/>
        <dbReference type="ChEBI" id="CHEBI:30616"/>
        <dbReference type="ChEBI" id="CHEBI:61977"/>
        <dbReference type="ChEBI" id="CHEBI:456216"/>
        <dbReference type="EC" id="2.7.11.1"/>
    </reaction>
</comment>
<keyword evidence="5 12" id="KW-0418">Kinase</keyword>
<dbReference type="PROSITE" id="PS50011">
    <property type="entry name" value="PROTEIN_KINASE_DOM"/>
    <property type="match status" value="1"/>
</dbReference>
<dbReference type="SMART" id="SM00220">
    <property type="entry name" value="S_TKc"/>
    <property type="match status" value="1"/>
</dbReference>
<dbReference type="EC" id="2.7.11.1" evidence="1"/>
<dbReference type="EMBL" id="JAMPKK010000044">
    <property type="protein sequence ID" value="MEP0866480.1"/>
    <property type="molecule type" value="Genomic_DNA"/>
</dbReference>
<keyword evidence="3" id="KW-0808">Transferase</keyword>
<keyword evidence="4" id="KW-0547">Nucleotide-binding</keyword>
<evidence type="ECO:0000313" key="12">
    <source>
        <dbReference type="EMBL" id="MEP0866480.1"/>
    </source>
</evidence>
<evidence type="ECO:0000259" key="11">
    <source>
        <dbReference type="PROSITE" id="PS50011"/>
    </source>
</evidence>
<dbReference type="InterPro" id="IPR007890">
    <property type="entry name" value="CHASE2"/>
</dbReference>
<feature type="transmembrane region" description="Helical" evidence="10">
    <location>
        <begin position="21"/>
        <end position="42"/>
    </location>
</feature>
<dbReference type="Gene3D" id="1.10.510.10">
    <property type="entry name" value="Transferase(Phosphotransferase) domain 1"/>
    <property type="match status" value="1"/>
</dbReference>
<keyword evidence="2" id="KW-0723">Serine/threonine-protein kinase</keyword>
<evidence type="ECO:0000256" key="5">
    <source>
        <dbReference type="ARBA" id="ARBA00022777"/>
    </source>
</evidence>
<dbReference type="SUPFAM" id="SSF56112">
    <property type="entry name" value="Protein kinase-like (PK-like)"/>
    <property type="match status" value="1"/>
</dbReference>
<reference evidence="12 13" key="1">
    <citation type="submission" date="2022-04" db="EMBL/GenBank/DDBJ databases">
        <title>Positive selection, recombination, and allopatry shape intraspecific diversity of widespread and dominant cyanobacteria.</title>
        <authorList>
            <person name="Wei J."/>
            <person name="Shu W."/>
            <person name="Hu C."/>
        </authorList>
    </citation>
    <scope>NUCLEOTIDE SEQUENCE [LARGE SCALE GENOMIC DNA]</scope>
    <source>
        <strain evidence="12 13">GB2-A5</strain>
    </source>
</reference>
<evidence type="ECO:0000256" key="7">
    <source>
        <dbReference type="ARBA" id="ARBA00047899"/>
    </source>
</evidence>
<dbReference type="GO" id="GO:0016301">
    <property type="term" value="F:kinase activity"/>
    <property type="evidence" value="ECO:0007669"/>
    <property type="project" value="UniProtKB-KW"/>
</dbReference>
<evidence type="ECO:0000256" key="3">
    <source>
        <dbReference type="ARBA" id="ARBA00022679"/>
    </source>
</evidence>
<feature type="domain" description="Protein kinase" evidence="11">
    <location>
        <begin position="528"/>
        <end position="787"/>
    </location>
</feature>
<dbReference type="Pfam" id="PF00069">
    <property type="entry name" value="Pkinase"/>
    <property type="match status" value="1"/>
</dbReference>
<evidence type="ECO:0000256" key="6">
    <source>
        <dbReference type="ARBA" id="ARBA00022840"/>
    </source>
</evidence>
<name>A0ABV0JTE2_9CYAN</name>
<evidence type="ECO:0000313" key="13">
    <source>
        <dbReference type="Proteomes" id="UP001442494"/>
    </source>
</evidence>
<comment type="catalytic activity">
    <reaction evidence="8">
        <text>L-seryl-[protein] + ATP = O-phospho-L-seryl-[protein] + ADP + H(+)</text>
        <dbReference type="Rhea" id="RHEA:17989"/>
        <dbReference type="Rhea" id="RHEA-COMP:9863"/>
        <dbReference type="Rhea" id="RHEA-COMP:11604"/>
        <dbReference type="ChEBI" id="CHEBI:15378"/>
        <dbReference type="ChEBI" id="CHEBI:29999"/>
        <dbReference type="ChEBI" id="CHEBI:30616"/>
        <dbReference type="ChEBI" id="CHEBI:83421"/>
        <dbReference type="ChEBI" id="CHEBI:456216"/>
        <dbReference type="EC" id="2.7.11.1"/>
    </reaction>
</comment>
<dbReference type="InterPro" id="IPR011009">
    <property type="entry name" value="Kinase-like_dom_sf"/>
</dbReference>
<organism evidence="12 13">
    <name type="scientific">Funiculus sociatus GB2-A5</name>
    <dbReference type="NCBI Taxonomy" id="2933946"/>
    <lineage>
        <taxon>Bacteria</taxon>
        <taxon>Bacillati</taxon>
        <taxon>Cyanobacteriota</taxon>
        <taxon>Cyanophyceae</taxon>
        <taxon>Coleofasciculales</taxon>
        <taxon>Coleofasciculaceae</taxon>
        <taxon>Funiculus</taxon>
    </lineage>
</organism>
<dbReference type="Gene3D" id="3.30.200.20">
    <property type="entry name" value="Phosphorylase Kinase, domain 1"/>
    <property type="match status" value="1"/>
</dbReference>
<evidence type="ECO:0000256" key="4">
    <source>
        <dbReference type="ARBA" id="ARBA00022741"/>
    </source>
</evidence>
<dbReference type="Pfam" id="PF05226">
    <property type="entry name" value="CHASE2"/>
    <property type="match status" value="1"/>
</dbReference>
<sequence>MAQLSKPNFSGMRSRLVRTGASVWRLPTVLVSVAVSIFVVGLRQQGLLETLELGAYDQMVRLLPEEKPDPRLLVVAVTEADIQTYKNYPITDGVMQRLLTKLLSKNPRAIGLDIYRDLPVEPGHAAFSKLMSSDRRIVPVCAVKDAETPGTPPPPKIANDRAGFADIGKTDSDGIIRRGLLFVSPSAHKPCPNPNSFGFQLVQRYLEKEGIEPTDSEEGYLKIKNAVFKPLQANDGGYIREDTRGYQILLNYRAPKYPAKQVTMSQVLNGQVDENLVKDRIVLIGVTAASVDDAFYTPYSAGVTGNRKMPGVVIHAQLVSQILSASLDGRPQFWFWAEWGEALWVVGWSVVGGLVAFRLRHPGHLALAEGACLAVLSGTCWLLFTQAGWVPVVPPALALVMTGAGVMAYNTHQAEKEHKKIALLVREQQNNLLEMQALLKEKRQETLATGAIAPEQSWARKDDDSTAIAPEQSSATDDSSTAVWEDNPDATTKAADLHNEQSKRPLLPLSLAGQIGDRRGGSLLAGRYKTVRGLASGGFGHTYLAEDIKRPGNPLCVIKHLMPAHRDEKFLQLARRLFHTEAEILEQLGHHPQIPQLLAYFEENQEFYLVEEFVKGHPLSDELPVDKRLPEAQVAEILYGILETLAFIHENYVIHRDIKPSNIIRREKDNKLFLIDFGAVKQMQPQNPNEQENLTVAIGTKGYTPPEQYKGKPNFSSDIYAVGIIGIEALTGISPQKLSSDETCNVIWRDFASVQEEFANIIDKMVRYHFLDRYQTTLEVLNDLKRLKDSGTLQQSVMPRQDLGLTSAEPEIRSTSSGVPR</sequence>
<feature type="compositionally biased region" description="Polar residues" evidence="9">
    <location>
        <begin position="471"/>
        <end position="482"/>
    </location>
</feature>
<keyword evidence="10" id="KW-0812">Transmembrane</keyword>
<dbReference type="SMART" id="SM01080">
    <property type="entry name" value="CHASE2"/>
    <property type="match status" value="1"/>
</dbReference>
<keyword evidence="10" id="KW-1133">Transmembrane helix</keyword>
<comment type="caution">
    <text evidence="12">The sequence shown here is derived from an EMBL/GenBank/DDBJ whole genome shotgun (WGS) entry which is preliminary data.</text>
</comment>